<dbReference type="EMBL" id="BQKI01000008">
    <property type="protein sequence ID" value="GJN00493.1"/>
    <property type="molecule type" value="Genomic_DNA"/>
</dbReference>
<keyword evidence="6" id="KW-1185">Reference proteome</keyword>
<protein>
    <submittedName>
        <fullName evidence="4">Uncharacterized protein</fullName>
    </submittedName>
</protein>
<dbReference type="InterPro" id="IPR003690">
    <property type="entry name" value="MTERF"/>
</dbReference>
<dbReference type="Gene3D" id="1.25.70.10">
    <property type="entry name" value="Transcription termination factor 3, mitochondrial"/>
    <property type="match status" value="1"/>
</dbReference>
<dbReference type="Proteomes" id="UP001054889">
    <property type="component" value="Unassembled WGS sequence"/>
</dbReference>
<reference evidence="4" key="2">
    <citation type="submission" date="2021-12" db="EMBL/GenBank/DDBJ databases">
        <title>Resequencing data analysis of finger millet.</title>
        <authorList>
            <person name="Hatakeyama M."/>
            <person name="Aluri S."/>
            <person name="Balachadran M.T."/>
            <person name="Sivarajan S.R."/>
            <person name="Poveda L."/>
            <person name="Shimizu-Inatsugi R."/>
            <person name="Schlapbach R."/>
            <person name="Sreeman S.M."/>
            <person name="Shimizu K.K."/>
        </authorList>
    </citation>
    <scope>NUCLEOTIDE SEQUENCE</scope>
</reference>
<dbReference type="PANTHER" id="PTHR13068:SF102">
    <property type="entry name" value="OS11G0246100 PROTEIN"/>
    <property type="match status" value="1"/>
</dbReference>
<dbReference type="InterPro" id="IPR038538">
    <property type="entry name" value="MTERF_sf"/>
</dbReference>
<evidence type="ECO:0000256" key="2">
    <source>
        <dbReference type="ARBA" id="ARBA00022472"/>
    </source>
</evidence>
<name>A0AAV5CQF3_ELECO</name>
<comment type="similarity">
    <text evidence="1">Belongs to the mTERF family.</text>
</comment>
<evidence type="ECO:0000256" key="3">
    <source>
        <dbReference type="ARBA" id="ARBA00022946"/>
    </source>
</evidence>
<organism evidence="4 6">
    <name type="scientific">Eleusine coracana subsp. coracana</name>
    <dbReference type="NCBI Taxonomy" id="191504"/>
    <lineage>
        <taxon>Eukaryota</taxon>
        <taxon>Viridiplantae</taxon>
        <taxon>Streptophyta</taxon>
        <taxon>Embryophyta</taxon>
        <taxon>Tracheophyta</taxon>
        <taxon>Spermatophyta</taxon>
        <taxon>Magnoliopsida</taxon>
        <taxon>Liliopsida</taxon>
        <taxon>Poales</taxon>
        <taxon>Poaceae</taxon>
        <taxon>PACMAD clade</taxon>
        <taxon>Chloridoideae</taxon>
        <taxon>Cynodonteae</taxon>
        <taxon>Eleusininae</taxon>
        <taxon>Eleusine</taxon>
    </lineage>
</organism>
<dbReference type="AlphaFoldDB" id="A0AAV5CQF3"/>
<dbReference type="EMBL" id="BQKI01000008">
    <property type="protein sequence ID" value="GJN00261.1"/>
    <property type="molecule type" value="Genomic_DNA"/>
</dbReference>
<keyword evidence="2" id="KW-0804">Transcription</keyword>
<keyword evidence="2" id="KW-0805">Transcription regulation</keyword>
<proteinExistence type="inferred from homology"/>
<comment type="caution">
    <text evidence="4">The sequence shown here is derived from an EMBL/GenBank/DDBJ whole genome shotgun (WGS) entry which is preliminary data.</text>
</comment>
<evidence type="ECO:0000256" key="1">
    <source>
        <dbReference type="ARBA" id="ARBA00007692"/>
    </source>
</evidence>
<dbReference type="PANTHER" id="PTHR13068">
    <property type="entry name" value="CGI-12 PROTEIN-RELATED"/>
    <property type="match status" value="1"/>
</dbReference>
<reference evidence="4" key="1">
    <citation type="journal article" date="2018" name="DNA Res.">
        <title>Multiple hybrid de novo genome assembly of finger millet, an orphan allotetraploid crop.</title>
        <authorList>
            <person name="Hatakeyama M."/>
            <person name="Aluri S."/>
            <person name="Balachadran M.T."/>
            <person name="Sivarajan S.R."/>
            <person name="Patrignani A."/>
            <person name="Gruter S."/>
            <person name="Poveda L."/>
            <person name="Shimizu-Inatsugi R."/>
            <person name="Baeten J."/>
            <person name="Francoijs K.J."/>
            <person name="Nataraja K.N."/>
            <person name="Reddy Y.A.N."/>
            <person name="Phadnis S."/>
            <person name="Ravikumar R.L."/>
            <person name="Schlapbach R."/>
            <person name="Sreeman S.M."/>
            <person name="Shimizu K.K."/>
        </authorList>
    </citation>
    <scope>NUCLEOTIDE SEQUENCE</scope>
</reference>
<dbReference type="GO" id="GO:0006353">
    <property type="term" value="P:DNA-templated transcription termination"/>
    <property type="evidence" value="ECO:0007669"/>
    <property type="project" value="UniProtKB-KW"/>
</dbReference>
<accession>A0AAV5CQF3</accession>
<evidence type="ECO:0000313" key="6">
    <source>
        <dbReference type="Proteomes" id="UP001054889"/>
    </source>
</evidence>
<evidence type="ECO:0000313" key="5">
    <source>
        <dbReference type="EMBL" id="GJN00493.1"/>
    </source>
</evidence>
<keyword evidence="2" id="KW-0806">Transcription termination</keyword>
<evidence type="ECO:0000313" key="4">
    <source>
        <dbReference type="EMBL" id="GJN00261.1"/>
    </source>
</evidence>
<gene>
    <name evidence="4" type="primary">ga17432</name>
    <name evidence="5" type="synonym">ga17679</name>
    <name evidence="4" type="ORF">PR202_ga17432</name>
    <name evidence="5" type="ORF">PR202_ga17679</name>
</gene>
<sequence>MLCIRDHLLPLLHAASPHPSPLHHRTCFLLLSTTTYPSPPPPFSLEDYLVTTCGLDPAQARKASQKALAGASLRRFRLDSASNPDAVLAQLSGVGLACTDIVTIVNSDPLILNYKASTIGDRLLAIRDRFCLFAPQIARLLLIRSSVLHRSRRNVGPILEFFTSFFGSFEMVLVAVKRNNRMLTSSLDRVNKPNIAQLQQCGLSVRDIA</sequence>
<dbReference type="GO" id="GO:0003676">
    <property type="term" value="F:nucleic acid binding"/>
    <property type="evidence" value="ECO:0007669"/>
    <property type="project" value="InterPro"/>
</dbReference>
<keyword evidence="3" id="KW-0809">Transit peptide</keyword>